<comment type="caution">
    <text evidence="2">The sequence shown here is derived from an EMBL/GenBank/DDBJ whole genome shotgun (WGS) entry which is preliminary data.</text>
</comment>
<dbReference type="Proteomes" id="UP000828251">
    <property type="component" value="Unassembled WGS sequence"/>
</dbReference>
<evidence type="ECO:0000256" key="1">
    <source>
        <dbReference type="SAM" id="MobiDB-lite"/>
    </source>
</evidence>
<reference evidence="2 3" key="1">
    <citation type="journal article" date="2021" name="Plant Biotechnol. J.">
        <title>Multi-omics assisted identification of the key and species-specific regulatory components of drought-tolerant mechanisms in Gossypium stocksii.</title>
        <authorList>
            <person name="Yu D."/>
            <person name="Ke L."/>
            <person name="Zhang D."/>
            <person name="Wu Y."/>
            <person name="Sun Y."/>
            <person name="Mei J."/>
            <person name="Sun J."/>
            <person name="Sun Y."/>
        </authorList>
    </citation>
    <scope>NUCLEOTIDE SEQUENCE [LARGE SCALE GENOMIC DNA]</scope>
    <source>
        <strain evidence="3">cv. E1</strain>
        <tissue evidence="2">Leaf</tissue>
    </source>
</reference>
<dbReference type="AlphaFoldDB" id="A0A9D3UA70"/>
<gene>
    <name evidence="2" type="ORF">J1N35_044951</name>
</gene>
<organism evidence="2 3">
    <name type="scientific">Gossypium stocksii</name>
    <dbReference type="NCBI Taxonomy" id="47602"/>
    <lineage>
        <taxon>Eukaryota</taxon>
        <taxon>Viridiplantae</taxon>
        <taxon>Streptophyta</taxon>
        <taxon>Embryophyta</taxon>
        <taxon>Tracheophyta</taxon>
        <taxon>Spermatophyta</taxon>
        <taxon>Magnoliopsida</taxon>
        <taxon>eudicotyledons</taxon>
        <taxon>Gunneridae</taxon>
        <taxon>Pentapetalae</taxon>
        <taxon>rosids</taxon>
        <taxon>malvids</taxon>
        <taxon>Malvales</taxon>
        <taxon>Malvaceae</taxon>
        <taxon>Malvoideae</taxon>
        <taxon>Gossypium</taxon>
    </lineage>
</organism>
<accession>A0A9D3UA70</accession>
<sequence length="86" mass="10177">MEKEMEGLNLEDREEEEEEEGHNDKFCLVRLDRREEDLEFGRSISLKAQTRRANIETSVWLREEGDHAFLETNLKMPGSGCNYRDD</sequence>
<protein>
    <submittedName>
        <fullName evidence="2">Uncharacterized protein</fullName>
    </submittedName>
</protein>
<keyword evidence="3" id="KW-1185">Reference proteome</keyword>
<proteinExistence type="predicted"/>
<name>A0A9D3UA70_9ROSI</name>
<feature type="compositionally biased region" description="Acidic residues" evidence="1">
    <location>
        <begin position="12"/>
        <end position="21"/>
    </location>
</feature>
<dbReference type="EMBL" id="JAIQCV010000013">
    <property type="protein sequence ID" value="KAH1032777.1"/>
    <property type="molecule type" value="Genomic_DNA"/>
</dbReference>
<feature type="region of interest" description="Disordered" evidence="1">
    <location>
        <begin position="1"/>
        <end position="23"/>
    </location>
</feature>
<evidence type="ECO:0000313" key="2">
    <source>
        <dbReference type="EMBL" id="KAH1032777.1"/>
    </source>
</evidence>
<evidence type="ECO:0000313" key="3">
    <source>
        <dbReference type="Proteomes" id="UP000828251"/>
    </source>
</evidence>